<keyword evidence="2" id="KW-1185">Reference proteome</keyword>
<protein>
    <submittedName>
        <fullName evidence="1">Uncharacterized protein</fullName>
    </submittedName>
</protein>
<organism evidence="1 2">
    <name type="scientific">Arthrobacter phage Sicarius2</name>
    <dbReference type="NCBI Taxonomy" id="2836090"/>
    <lineage>
        <taxon>Viruses</taxon>
        <taxon>Duplodnaviria</taxon>
        <taxon>Heunggongvirae</taxon>
        <taxon>Uroviricota</taxon>
        <taxon>Caudoviricetes</taxon>
        <taxon>Berryhillviridae</taxon>
        <taxon>Sicariusvirus</taxon>
        <taxon>Sicariusvirus sicarius2</taxon>
    </lineage>
</organism>
<dbReference type="Proteomes" id="UP000693758">
    <property type="component" value="Segment"/>
</dbReference>
<gene>
    <name evidence="1" type="primary">51</name>
    <name evidence="1" type="ORF">SEA_SICARIUS2_51</name>
</gene>
<accession>A0A8F3EBQ2</accession>
<proteinExistence type="predicted"/>
<name>A0A8F3EBQ2_9CAUD</name>
<sequence length="42" mass="4908">MIEIRDNKCPWCGRFLKIVSRAENGACVRTCTNRDVDHDRDI</sequence>
<evidence type="ECO:0000313" key="2">
    <source>
        <dbReference type="Proteomes" id="UP000693758"/>
    </source>
</evidence>
<reference evidence="1" key="1">
    <citation type="submission" date="2021-04" db="EMBL/GenBank/DDBJ databases">
        <authorList>
            <person name="Black C."/>
            <person name="Barkhordar M.H."/>
            <person name="Chen C."/>
            <person name="Chin S.C."/>
            <person name="Fang R."/>
            <person name="Fontenot L.A."/>
            <person name="Fulinara C.P."/>
            <person name="Gaeta R."/>
            <person name="Hong M.-L.O."/>
            <person name="Jiang B.L."/>
            <person name="Kapinos A."/>
            <person name="Komaranchath M."/>
            <person name="Lan W.C."/>
            <person name="Mirjafari-Firoozabadi S.-A."/>
            <person name="Padua J.-W.P."/>
            <person name="Ramarapu R."/>
            <person name="Santana M.G."/>
            <person name="Shaffer R.D."/>
            <person name="Soumakis M."/>
            <person name="Torres N.C."/>
            <person name="Tseng A."/>
            <person name="Venkatesh S."/>
            <person name="Wang V."/>
            <person name="Yanovsky A.O."/>
            <person name="Nguyen M.A."/>
            <person name="Swift C.M."/>
            <person name="Mayet R.A."/>
            <person name="Chen A."/>
            <person name="Demo S."/>
            <person name="Tse V.Y."/>
            <person name="Garlena R.A."/>
            <person name="Russell D.A."/>
            <person name="Pope W.H."/>
            <person name="Jacobs-Sera D."/>
            <person name="Hatfull G.F."/>
            <person name="Reddi K."/>
            <person name="Moberg-Parker J."/>
            <person name="Freise A.C."/>
        </authorList>
    </citation>
    <scope>NUCLEOTIDE SEQUENCE</scope>
</reference>
<dbReference type="EMBL" id="MW862982">
    <property type="protein sequence ID" value="QWY81956.1"/>
    <property type="molecule type" value="Genomic_DNA"/>
</dbReference>
<evidence type="ECO:0000313" key="1">
    <source>
        <dbReference type="EMBL" id="QWY81956.1"/>
    </source>
</evidence>